<dbReference type="Proteomes" id="UP000799118">
    <property type="component" value="Unassembled WGS sequence"/>
</dbReference>
<proteinExistence type="predicted"/>
<accession>A0A6A4GML3</accession>
<organism evidence="2 3">
    <name type="scientific">Gymnopus androsaceus JB14</name>
    <dbReference type="NCBI Taxonomy" id="1447944"/>
    <lineage>
        <taxon>Eukaryota</taxon>
        <taxon>Fungi</taxon>
        <taxon>Dikarya</taxon>
        <taxon>Basidiomycota</taxon>
        <taxon>Agaricomycotina</taxon>
        <taxon>Agaricomycetes</taxon>
        <taxon>Agaricomycetidae</taxon>
        <taxon>Agaricales</taxon>
        <taxon>Marasmiineae</taxon>
        <taxon>Omphalotaceae</taxon>
        <taxon>Gymnopus</taxon>
    </lineage>
</organism>
<reference evidence="2" key="1">
    <citation type="journal article" date="2019" name="Environ. Microbiol.">
        <title>Fungal ecological strategies reflected in gene transcription - a case study of two litter decomposers.</title>
        <authorList>
            <person name="Barbi F."/>
            <person name="Kohler A."/>
            <person name="Barry K."/>
            <person name="Baskaran P."/>
            <person name="Daum C."/>
            <person name="Fauchery L."/>
            <person name="Ihrmark K."/>
            <person name="Kuo A."/>
            <person name="LaButti K."/>
            <person name="Lipzen A."/>
            <person name="Morin E."/>
            <person name="Grigoriev I.V."/>
            <person name="Henrissat B."/>
            <person name="Lindahl B."/>
            <person name="Martin F."/>
        </authorList>
    </citation>
    <scope>NUCLEOTIDE SEQUENCE</scope>
    <source>
        <strain evidence="2">JB14</strain>
    </source>
</reference>
<name>A0A6A4GML3_9AGAR</name>
<dbReference type="AlphaFoldDB" id="A0A6A4GML3"/>
<gene>
    <name evidence="2" type="ORF">BT96DRAFT_502040</name>
</gene>
<keyword evidence="1" id="KW-0472">Membrane</keyword>
<keyword evidence="1" id="KW-1133">Transmembrane helix</keyword>
<protein>
    <submittedName>
        <fullName evidence="2">Uncharacterized protein</fullName>
    </submittedName>
</protein>
<evidence type="ECO:0000313" key="3">
    <source>
        <dbReference type="Proteomes" id="UP000799118"/>
    </source>
</evidence>
<sequence>MTRIHQLPSPNFSPPIPISSSPAAFGPTSAVLLLCYHYFVFGVSSRSISQLDLFKLHTYQVKIV</sequence>
<keyword evidence="3" id="KW-1185">Reference proteome</keyword>
<evidence type="ECO:0000256" key="1">
    <source>
        <dbReference type="SAM" id="Phobius"/>
    </source>
</evidence>
<feature type="transmembrane region" description="Helical" evidence="1">
    <location>
        <begin position="20"/>
        <end position="41"/>
    </location>
</feature>
<dbReference type="EMBL" id="ML769834">
    <property type="protein sequence ID" value="KAE9386971.1"/>
    <property type="molecule type" value="Genomic_DNA"/>
</dbReference>
<evidence type="ECO:0000313" key="2">
    <source>
        <dbReference type="EMBL" id="KAE9386971.1"/>
    </source>
</evidence>
<keyword evidence="1" id="KW-0812">Transmembrane</keyword>